<organism evidence="10 11">
    <name type="scientific">Penguinpox virus</name>
    <dbReference type="NCBI Taxonomy" id="648998"/>
    <lineage>
        <taxon>Viruses</taxon>
        <taxon>Varidnaviria</taxon>
        <taxon>Bamfordvirae</taxon>
        <taxon>Nucleocytoviricota</taxon>
        <taxon>Pokkesviricetes</taxon>
        <taxon>Chitovirales</taxon>
        <taxon>Poxviridae</taxon>
        <taxon>Chordopoxvirinae</taxon>
        <taxon>Avipoxvirus</taxon>
        <taxon>Avipoxvirus penguinpox</taxon>
    </lineage>
</organism>
<evidence type="ECO:0000256" key="4">
    <source>
        <dbReference type="ARBA" id="ARBA00022844"/>
    </source>
</evidence>
<feature type="transmembrane region" description="Helical" evidence="9">
    <location>
        <begin position="43"/>
        <end position="65"/>
    </location>
</feature>
<dbReference type="Pfam" id="PF05767">
    <property type="entry name" value="Pox_A14"/>
    <property type="match status" value="1"/>
</dbReference>
<evidence type="ECO:0000256" key="2">
    <source>
        <dbReference type="ARBA" id="ARBA00022553"/>
    </source>
</evidence>
<evidence type="ECO:0000256" key="8">
    <source>
        <dbReference type="ARBA" id="ARBA00023157"/>
    </source>
</evidence>
<keyword evidence="7 9" id="KW-0472">Membrane</keyword>
<keyword evidence="6 9" id="KW-1133">Transmembrane helix</keyword>
<keyword evidence="4" id="KW-0946">Virion</keyword>
<evidence type="ECO:0000256" key="3">
    <source>
        <dbReference type="ARBA" id="ARBA00022692"/>
    </source>
</evidence>
<keyword evidence="3 9" id="KW-0812">Transmembrane</keyword>
<evidence type="ECO:0000256" key="6">
    <source>
        <dbReference type="ARBA" id="ARBA00022989"/>
    </source>
</evidence>
<dbReference type="RefSeq" id="YP_009046175.1">
    <property type="nucleotide sequence ID" value="NC_024446.1"/>
</dbReference>
<dbReference type="InterPro" id="IPR008785">
    <property type="entry name" value="Poxvirus_A14"/>
</dbReference>
<evidence type="ECO:0000313" key="10">
    <source>
        <dbReference type="EMBL" id="AID46917.1"/>
    </source>
</evidence>
<protein>
    <submittedName>
        <fullName evidence="10">Virion envelope protein</fullName>
    </submittedName>
</protein>
<evidence type="ECO:0000256" key="5">
    <source>
        <dbReference type="ARBA" id="ARBA00022879"/>
    </source>
</evidence>
<comment type="subcellular location">
    <subcellularLocation>
        <location evidence="1">Virion membrane</location>
        <topology evidence="1">Multi-pass membrane protein</topology>
    </subcellularLocation>
</comment>
<dbReference type="GeneID" id="19738197"/>
<keyword evidence="2" id="KW-0597">Phosphoprotein</keyword>
<dbReference type="KEGG" id="vg:19738197"/>
<keyword evidence="11" id="KW-1185">Reference proteome</keyword>
<proteinExistence type="predicted"/>
<keyword evidence="5 10" id="KW-0261">Viral envelope protein</keyword>
<evidence type="ECO:0000256" key="9">
    <source>
        <dbReference type="SAM" id="Phobius"/>
    </source>
</evidence>
<dbReference type="Proteomes" id="UP000140838">
    <property type="component" value="Genome"/>
</dbReference>
<evidence type="ECO:0000256" key="1">
    <source>
        <dbReference type="ARBA" id="ARBA00004385"/>
    </source>
</evidence>
<dbReference type="GO" id="GO:0019031">
    <property type="term" value="C:viral envelope"/>
    <property type="evidence" value="ECO:0007669"/>
    <property type="project" value="UniProtKB-KW"/>
</dbReference>
<dbReference type="GO" id="GO:0055036">
    <property type="term" value="C:virion membrane"/>
    <property type="evidence" value="ECO:0007669"/>
    <property type="project" value="UniProtKB-SubCell"/>
</dbReference>
<reference evidence="10 11" key="1">
    <citation type="journal article" date="2014" name="BMC Genomics">
        <title>The complete genome sequences of poxviruses isolated from a penguin and a pigeon in South Africa and comparison to other sequenced avipoxviruses.</title>
        <authorList>
            <person name="Offerman K."/>
            <person name="Carulei O."/>
            <person name="van der Walt A.P."/>
            <person name="Douglass N."/>
            <person name="Williamson A.L."/>
        </authorList>
    </citation>
    <scope>NUCLEOTIDE SEQUENCE [LARGE SCALE GENOMIC DNA]</scope>
    <source>
        <strain evidence="10">PSan92</strain>
    </source>
</reference>
<dbReference type="EMBL" id="KJ859677">
    <property type="protein sequence ID" value="AID46917.1"/>
    <property type="molecule type" value="Genomic_DNA"/>
</dbReference>
<evidence type="ECO:0000256" key="7">
    <source>
        <dbReference type="ARBA" id="ARBA00023136"/>
    </source>
</evidence>
<feature type="transmembrane region" description="Helical" evidence="9">
    <location>
        <begin position="12"/>
        <end position="31"/>
    </location>
</feature>
<name>A0A068ELQ7_9POXV</name>
<accession>A0A068ELQ7</accession>
<keyword evidence="8" id="KW-1015">Disulfide bond</keyword>
<gene>
    <name evidence="10" type="ORF">pepv_191</name>
</gene>
<sequence length="91" mass="10021">MDPLSFFRNRPSYVVVFGIILLIVACICAYIELSKSGKPADSALRSISIISFILAILLLLGILLFSGYNRFCTNNVVDESRYATSPGTEIQ</sequence>
<evidence type="ECO:0000313" key="11">
    <source>
        <dbReference type="Proteomes" id="UP000140838"/>
    </source>
</evidence>